<name>A0AAJ0U489_9GAMM</name>
<dbReference type="PANTHER" id="PTHR37010">
    <property type="entry name" value="SULFURTRANSFERASE TUSE"/>
    <property type="match status" value="1"/>
</dbReference>
<dbReference type="NCBIfam" id="TIGR03342">
    <property type="entry name" value="dsrC_tusE_dsvC"/>
    <property type="match status" value="1"/>
</dbReference>
<reference evidence="4" key="1">
    <citation type="submission" date="2017-08" db="EMBL/GenBank/DDBJ databases">
        <authorList>
            <person name="Imhoff J.F."/>
            <person name="Rahn T."/>
            <person name="Kuenzel S."/>
            <person name="Neulinger S.C."/>
        </authorList>
    </citation>
    <scope>NUCLEOTIDE SEQUENCE</scope>
    <source>
        <strain evidence="4">DSM 11080</strain>
    </source>
</reference>
<dbReference type="GO" id="GO:0002143">
    <property type="term" value="P:tRNA wobble position uridine thiolation"/>
    <property type="evidence" value="ECO:0007669"/>
    <property type="project" value="TreeGrafter"/>
</dbReference>
<dbReference type="PANTHER" id="PTHR37010:SF1">
    <property type="entry name" value="SULFURTRANSFERASE TUSE"/>
    <property type="match status" value="1"/>
</dbReference>
<dbReference type="RefSeq" id="WP_200346217.1">
    <property type="nucleotide sequence ID" value="NZ_NRSJ01000017.1"/>
</dbReference>
<evidence type="ECO:0000313" key="5">
    <source>
        <dbReference type="Proteomes" id="UP001296776"/>
    </source>
</evidence>
<dbReference type="GO" id="GO:0005737">
    <property type="term" value="C:cytoplasm"/>
    <property type="evidence" value="ECO:0007669"/>
    <property type="project" value="UniProtKB-SubCell"/>
</dbReference>
<dbReference type="InterPro" id="IPR007453">
    <property type="entry name" value="DsrC/TusE"/>
</dbReference>
<proteinExistence type="inferred from homology"/>
<dbReference type="GO" id="GO:0097163">
    <property type="term" value="F:sulfur carrier activity"/>
    <property type="evidence" value="ECO:0007669"/>
    <property type="project" value="TreeGrafter"/>
</dbReference>
<dbReference type="AlphaFoldDB" id="A0AAJ0U489"/>
<accession>A0AAJ0U489</accession>
<dbReference type="SUPFAM" id="SSF69721">
    <property type="entry name" value="DsrC, the gamma subunit of dissimilatory sulfite reductase"/>
    <property type="match status" value="1"/>
</dbReference>
<dbReference type="InterPro" id="IPR043163">
    <property type="entry name" value="DsrC-like_N"/>
</dbReference>
<dbReference type="Pfam" id="PF04358">
    <property type="entry name" value="DsrC"/>
    <property type="match status" value="1"/>
</dbReference>
<evidence type="ECO:0000256" key="2">
    <source>
        <dbReference type="ARBA" id="ARBA00005718"/>
    </source>
</evidence>
<sequence length="213" mass="23852">MIAVKVSMKATNEPLKRTPVVLQLDADGSQTPPVLTDRAGVARFDLPPTSGRILVSGLQRYDGRLDGEIPIELWSITQSELDSKGGPGELPSGRNAYPGMTTHWLPVGNQRVEVDSEGYLVDPQDWSEDFARALADAEGLTLTAEHWELIRWLRTHYARHGAQASVRDMIAHFRRVWDRERGSNRYLHQLFPRGGPQKQGNRLAGLLRTKGEH</sequence>
<keyword evidence="3" id="KW-0963">Cytoplasm</keyword>
<dbReference type="EMBL" id="NRSJ01000017">
    <property type="protein sequence ID" value="MBK1705008.1"/>
    <property type="molecule type" value="Genomic_DNA"/>
</dbReference>
<keyword evidence="5" id="KW-1185">Reference proteome</keyword>
<organism evidence="4 5">
    <name type="scientific">Halochromatium glycolicum</name>
    <dbReference type="NCBI Taxonomy" id="85075"/>
    <lineage>
        <taxon>Bacteria</taxon>
        <taxon>Pseudomonadati</taxon>
        <taxon>Pseudomonadota</taxon>
        <taxon>Gammaproteobacteria</taxon>
        <taxon>Chromatiales</taxon>
        <taxon>Chromatiaceae</taxon>
        <taxon>Halochromatium</taxon>
    </lineage>
</organism>
<dbReference type="InterPro" id="IPR025526">
    <property type="entry name" value="DsrC-like_dom_sf"/>
</dbReference>
<evidence type="ECO:0000256" key="3">
    <source>
        <dbReference type="ARBA" id="ARBA00022490"/>
    </source>
</evidence>
<comment type="similarity">
    <text evidence="2">Belongs to the DsrC/TusE family.</text>
</comment>
<dbReference type="Gene3D" id="3.30.1420.10">
    <property type="match status" value="1"/>
</dbReference>
<evidence type="ECO:0000313" key="4">
    <source>
        <dbReference type="EMBL" id="MBK1705008.1"/>
    </source>
</evidence>
<reference evidence="4" key="2">
    <citation type="journal article" date="2020" name="Microorganisms">
        <title>Osmotic Adaptation and Compatible Solute Biosynthesis of Phototrophic Bacteria as Revealed from Genome Analyses.</title>
        <authorList>
            <person name="Imhoff J.F."/>
            <person name="Rahn T."/>
            <person name="Kunzel S."/>
            <person name="Keller A."/>
            <person name="Neulinger S.C."/>
        </authorList>
    </citation>
    <scope>NUCLEOTIDE SEQUENCE</scope>
    <source>
        <strain evidence="4">DSM 11080</strain>
    </source>
</reference>
<comment type="subcellular location">
    <subcellularLocation>
        <location evidence="1">Cytoplasm</location>
    </subcellularLocation>
</comment>
<evidence type="ECO:0000256" key="1">
    <source>
        <dbReference type="ARBA" id="ARBA00004496"/>
    </source>
</evidence>
<protein>
    <submittedName>
        <fullName evidence="4">Sulfurtransferase TusE</fullName>
    </submittedName>
</protein>
<gene>
    <name evidence="4" type="ORF">CKO40_10760</name>
</gene>
<dbReference type="Gene3D" id="1.10.10.370">
    <property type="entry name" value="DsrC-like protein, C-terminal domain"/>
    <property type="match status" value="1"/>
</dbReference>
<comment type="caution">
    <text evidence="4">The sequence shown here is derived from an EMBL/GenBank/DDBJ whole genome shotgun (WGS) entry which is preliminary data.</text>
</comment>
<dbReference type="InterPro" id="IPR042072">
    <property type="entry name" value="DsrC-like_C"/>
</dbReference>
<dbReference type="Proteomes" id="UP001296776">
    <property type="component" value="Unassembled WGS sequence"/>
</dbReference>